<dbReference type="Proteomes" id="UP000441208">
    <property type="component" value="Unassembled WGS sequence"/>
</dbReference>
<evidence type="ECO:0000313" key="6">
    <source>
        <dbReference type="Proteomes" id="UP000441208"/>
    </source>
</evidence>
<evidence type="ECO:0000313" key="4">
    <source>
        <dbReference type="EMBL" id="KAE9277955.1"/>
    </source>
</evidence>
<evidence type="ECO:0000313" key="3">
    <source>
        <dbReference type="EMBL" id="KAE9060869.1"/>
    </source>
</evidence>
<evidence type="ECO:0000313" key="7">
    <source>
        <dbReference type="Proteomes" id="UP000486351"/>
    </source>
</evidence>
<dbReference type="EMBL" id="QXFZ01006006">
    <property type="protein sequence ID" value="KAE9059582.1"/>
    <property type="molecule type" value="Genomic_DNA"/>
</dbReference>
<dbReference type="Proteomes" id="UP000486351">
    <property type="component" value="Unassembled WGS sequence"/>
</dbReference>
<dbReference type="Proteomes" id="UP000488956">
    <property type="component" value="Unassembled WGS sequence"/>
</dbReference>
<sequence>MCACVARAELLGTTTRVVGELNRVKCTGSTKSRVKVSLWRVAWLQKLAAMACQCDAGISSLGLGLSRASTPLRISNTAT</sequence>
<name>A0A6A3PTF6_9STRA</name>
<reference evidence="5 6" key="1">
    <citation type="submission" date="2018-08" db="EMBL/GenBank/DDBJ databases">
        <title>Genomic investigation of the strawberry pathogen Phytophthora fragariae indicates pathogenicity is determined by transcriptional variation in three key races.</title>
        <authorList>
            <person name="Adams T.M."/>
            <person name="Armitage A.D."/>
            <person name="Sobczyk M.K."/>
            <person name="Bates H.J."/>
            <person name="Dunwell J.M."/>
            <person name="Nellist C.F."/>
            <person name="Harrison R.J."/>
        </authorList>
    </citation>
    <scope>NUCLEOTIDE SEQUENCE [LARGE SCALE GENOMIC DNA]</scope>
    <source>
        <strain evidence="2 6">NOV-71</strain>
        <strain evidence="4 7">NOV-77</strain>
        <strain evidence="1 5">NOV-9</strain>
        <strain evidence="3 8">ONT-3</strain>
    </source>
</reference>
<protein>
    <submittedName>
        <fullName evidence="2">Uncharacterized protein</fullName>
    </submittedName>
</protein>
<gene>
    <name evidence="2" type="ORF">PF007_g30905</name>
    <name evidence="4" type="ORF">PF008_g28734</name>
    <name evidence="1" type="ORF">PF009_g24904</name>
    <name evidence="3" type="ORF">PF010_g30045</name>
</gene>
<evidence type="ECO:0000313" key="5">
    <source>
        <dbReference type="Proteomes" id="UP000429523"/>
    </source>
</evidence>
<evidence type="ECO:0000313" key="8">
    <source>
        <dbReference type="Proteomes" id="UP000488956"/>
    </source>
</evidence>
<accession>A0A6A3PTF6</accession>
<dbReference type="EMBL" id="QXGF01002396">
    <property type="protein sequence ID" value="KAE8924870.1"/>
    <property type="molecule type" value="Genomic_DNA"/>
</dbReference>
<evidence type="ECO:0000313" key="1">
    <source>
        <dbReference type="EMBL" id="KAE8924870.1"/>
    </source>
</evidence>
<proteinExistence type="predicted"/>
<evidence type="ECO:0000313" key="2">
    <source>
        <dbReference type="EMBL" id="KAE9059582.1"/>
    </source>
</evidence>
<comment type="caution">
    <text evidence="2">The sequence shown here is derived from an EMBL/GenBank/DDBJ whole genome shotgun (WGS) entry which is preliminary data.</text>
</comment>
<organism evidence="2 6">
    <name type="scientific">Phytophthora fragariae</name>
    <dbReference type="NCBI Taxonomy" id="53985"/>
    <lineage>
        <taxon>Eukaryota</taxon>
        <taxon>Sar</taxon>
        <taxon>Stramenopiles</taxon>
        <taxon>Oomycota</taxon>
        <taxon>Peronosporomycetes</taxon>
        <taxon>Peronosporales</taxon>
        <taxon>Peronosporaceae</taxon>
        <taxon>Phytophthora</taxon>
    </lineage>
</organism>
<dbReference type="EMBL" id="QXFY01004370">
    <property type="protein sequence ID" value="KAE9277955.1"/>
    <property type="molecule type" value="Genomic_DNA"/>
</dbReference>
<dbReference type="EMBL" id="QXFX01005395">
    <property type="protein sequence ID" value="KAE9060869.1"/>
    <property type="molecule type" value="Genomic_DNA"/>
</dbReference>
<dbReference type="Proteomes" id="UP000429523">
    <property type="component" value="Unassembled WGS sequence"/>
</dbReference>
<dbReference type="AlphaFoldDB" id="A0A6A3PTF6"/>